<protein>
    <recommendedName>
        <fullName evidence="7">Large ribosomal subunit protein uL10m</fullName>
    </recommendedName>
    <alternativeName>
        <fullName evidence="8">39S ribosomal protein L10, mitochondrial</fullName>
    </alternativeName>
</protein>
<comment type="subcellular location">
    <subcellularLocation>
        <location evidence="1">Mitochondrion</location>
    </subcellularLocation>
</comment>
<dbReference type="AlphaFoldDB" id="A0A4V6WPA8"/>
<name>A0A4V6WPA8_MONMO</name>
<evidence type="ECO:0000256" key="1">
    <source>
        <dbReference type="ARBA" id="ARBA00004173"/>
    </source>
</evidence>
<evidence type="ECO:0000256" key="3">
    <source>
        <dbReference type="ARBA" id="ARBA00022946"/>
    </source>
</evidence>
<dbReference type="PANTHER" id="PTHR11560">
    <property type="entry name" value="39S RIBOSOMAL PROTEIN L10, MITOCHONDRIAL"/>
    <property type="match status" value="1"/>
</dbReference>
<dbReference type="Gene3D" id="3.30.70.1730">
    <property type="match status" value="1"/>
</dbReference>
<keyword evidence="6" id="KW-0687">Ribonucleoprotein</keyword>
<dbReference type="InterPro" id="IPR043141">
    <property type="entry name" value="Ribosomal_uL10-like_sf"/>
</dbReference>
<evidence type="ECO:0000256" key="6">
    <source>
        <dbReference type="ARBA" id="ARBA00023274"/>
    </source>
</evidence>
<evidence type="ECO:0000256" key="8">
    <source>
        <dbReference type="ARBA" id="ARBA00035716"/>
    </source>
</evidence>
<proteinExistence type="inferred from homology"/>
<dbReference type="GO" id="GO:0005762">
    <property type="term" value="C:mitochondrial large ribosomal subunit"/>
    <property type="evidence" value="ECO:0007669"/>
    <property type="project" value="UniProtKB-ARBA"/>
</dbReference>
<evidence type="ECO:0000313" key="10">
    <source>
        <dbReference type="EMBL" id="TKC50560.1"/>
    </source>
</evidence>
<comment type="similarity">
    <text evidence="2">Belongs to the universal ribosomal protein uL10 family.</text>
</comment>
<dbReference type="EMBL" id="RWIC01000078">
    <property type="protein sequence ID" value="TKC50560.1"/>
    <property type="molecule type" value="Genomic_DNA"/>
</dbReference>
<gene>
    <name evidence="10" type="ORF">EI555_011493</name>
</gene>
<evidence type="ECO:0000313" key="11">
    <source>
        <dbReference type="Proteomes" id="UP000308365"/>
    </source>
</evidence>
<keyword evidence="3" id="KW-0809">Transit peptide</keyword>
<dbReference type="InterPro" id="IPR047865">
    <property type="entry name" value="Ribosomal_uL10_bac_type"/>
</dbReference>
<dbReference type="GO" id="GO:0005743">
    <property type="term" value="C:mitochondrial inner membrane"/>
    <property type="evidence" value="ECO:0007669"/>
    <property type="project" value="UniProtKB-ARBA"/>
</dbReference>
<keyword evidence="5" id="KW-0496">Mitochondrion</keyword>
<dbReference type="Pfam" id="PF00466">
    <property type="entry name" value="Ribosomal_L10"/>
    <property type="match status" value="1"/>
</dbReference>
<dbReference type="FunFam" id="3.30.70.1730:FF:000006">
    <property type="entry name" value="39S ribosomal protein L10, mitochondrial"/>
    <property type="match status" value="1"/>
</dbReference>
<evidence type="ECO:0000256" key="9">
    <source>
        <dbReference type="SAM" id="MobiDB-lite"/>
    </source>
</evidence>
<sequence>MVARADGKSGWRSLASLLGDWTPDGSSGRAGSPALGSAHSCCCSSRRLRPPLPALGLPTILSSFRLARLPAVLPVAMAAAVARTLRGGLLPQAGQLPIRQLVRYGSKAVTRHRRVMHFERQKLMAVTEYIPPKPAVNPRCLPPPPRPPQEETGLVRLLRREIAAVFRDNRMIAVCQNVALSAEDKLLMRHRLRRHKILMKVFPNQILKSFLEDSKYPNLLPLFVGHNLLLVSEEPKVKEMVRILKSVPFLPLLGGCVDDTILSRQGFINYSKLPSLALVQGELVGGLTLLTAQTHSLLQHQPLRLTALLDQYVRQQHKEDPVVPASGQPDPPDPVPDSSKAEKPLVSVFTALAARASQPIPSWLQCARIAQLSN</sequence>
<evidence type="ECO:0000256" key="7">
    <source>
        <dbReference type="ARBA" id="ARBA00035707"/>
    </source>
</evidence>
<evidence type="ECO:0000256" key="2">
    <source>
        <dbReference type="ARBA" id="ARBA00008889"/>
    </source>
</evidence>
<accession>A0A4V6WPA8</accession>
<feature type="region of interest" description="Disordered" evidence="9">
    <location>
        <begin position="319"/>
        <end position="341"/>
    </location>
</feature>
<keyword evidence="4" id="KW-0689">Ribosomal protein</keyword>
<evidence type="ECO:0000256" key="4">
    <source>
        <dbReference type="ARBA" id="ARBA00022980"/>
    </source>
</evidence>
<comment type="caution">
    <text evidence="10">The sequence shown here is derived from an EMBL/GenBank/DDBJ whole genome shotgun (WGS) entry which is preliminary data.</text>
</comment>
<reference evidence="11" key="1">
    <citation type="journal article" date="2019" name="IScience">
        <title>Narwhal Genome Reveals Long-Term Low Genetic Diversity despite Current Large Abundance Size.</title>
        <authorList>
            <person name="Westbury M.V."/>
            <person name="Petersen B."/>
            <person name="Garde E."/>
            <person name="Heide-Jorgensen M.P."/>
            <person name="Lorenzen E.D."/>
        </authorList>
    </citation>
    <scope>NUCLEOTIDE SEQUENCE [LARGE SCALE GENOMIC DNA]</scope>
</reference>
<dbReference type="InterPro" id="IPR001790">
    <property type="entry name" value="Ribosomal_uL10"/>
</dbReference>
<dbReference type="SUPFAM" id="SSF160369">
    <property type="entry name" value="Ribosomal protein L10-like"/>
    <property type="match status" value="1"/>
</dbReference>
<evidence type="ECO:0000256" key="5">
    <source>
        <dbReference type="ARBA" id="ARBA00023128"/>
    </source>
</evidence>
<dbReference type="CDD" id="cd05797">
    <property type="entry name" value="Ribosomal_L10"/>
    <property type="match status" value="1"/>
</dbReference>
<dbReference type="Proteomes" id="UP000308365">
    <property type="component" value="Unassembled WGS sequence"/>
</dbReference>
<organism evidence="10 11">
    <name type="scientific">Monodon monoceros</name>
    <name type="common">Narwhal</name>
    <name type="synonym">Ceratodon monodon</name>
    <dbReference type="NCBI Taxonomy" id="40151"/>
    <lineage>
        <taxon>Eukaryota</taxon>
        <taxon>Metazoa</taxon>
        <taxon>Chordata</taxon>
        <taxon>Craniata</taxon>
        <taxon>Vertebrata</taxon>
        <taxon>Euteleostomi</taxon>
        <taxon>Mammalia</taxon>
        <taxon>Eutheria</taxon>
        <taxon>Laurasiatheria</taxon>
        <taxon>Artiodactyla</taxon>
        <taxon>Whippomorpha</taxon>
        <taxon>Cetacea</taxon>
        <taxon>Odontoceti</taxon>
        <taxon>Monodontidae</taxon>
        <taxon>Monodon</taxon>
    </lineage>
</organism>